<feature type="transmembrane region" description="Helical" evidence="10">
    <location>
        <begin position="126"/>
        <end position="150"/>
    </location>
</feature>
<accession>A0A8I6RC19</accession>
<dbReference type="EnsemblMetazoa" id="XM_014386296.1">
    <property type="protein sequence ID" value="XP_014241782.1"/>
    <property type="gene ID" value="LOC106662297"/>
</dbReference>
<reference evidence="12" key="1">
    <citation type="submission" date="2022-01" db="UniProtKB">
        <authorList>
            <consortium name="EnsemblMetazoa"/>
        </authorList>
    </citation>
    <scope>IDENTIFICATION</scope>
</reference>
<dbReference type="EnsemblMetazoa" id="XM_014386297.1">
    <property type="protein sequence ID" value="XP_014241783.1"/>
    <property type="gene ID" value="LOC106662297"/>
</dbReference>
<feature type="transmembrane region" description="Helical" evidence="10">
    <location>
        <begin position="255"/>
        <end position="275"/>
    </location>
</feature>
<protein>
    <recommendedName>
        <fullName evidence="11">Potassium channel domain-containing protein</fullName>
    </recommendedName>
</protein>
<dbReference type="Proteomes" id="UP000494040">
    <property type="component" value="Unassembled WGS sequence"/>
</dbReference>
<keyword evidence="2 8" id="KW-0813">Transport</keyword>
<feature type="compositionally biased region" description="Low complexity" evidence="9">
    <location>
        <begin position="31"/>
        <end position="43"/>
    </location>
</feature>
<dbReference type="Gene3D" id="1.10.287.70">
    <property type="match status" value="1"/>
</dbReference>
<dbReference type="EnsemblMetazoa" id="XM_014386293.1">
    <property type="protein sequence ID" value="XP_014241779.1"/>
    <property type="gene ID" value="LOC106662297"/>
</dbReference>
<dbReference type="KEGG" id="clec:106662297"/>
<dbReference type="OMA" id="ATYEEDH"/>
<organism evidence="12 13">
    <name type="scientific">Cimex lectularius</name>
    <name type="common">Bed bug</name>
    <name type="synonym">Acanthia lectularia</name>
    <dbReference type="NCBI Taxonomy" id="79782"/>
    <lineage>
        <taxon>Eukaryota</taxon>
        <taxon>Metazoa</taxon>
        <taxon>Ecdysozoa</taxon>
        <taxon>Arthropoda</taxon>
        <taxon>Hexapoda</taxon>
        <taxon>Insecta</taxon>
        <taxon>Pterygota</taxon>
        <taxon>Neoptera</taxon>
        <taxon>Paraneoptera</taxon>
        <taxon>Hemiptera</taxon>
        <taxon>Heteroptera</taxon>
        <taxon>Panheteroptera</taxon>
        <taxon>Cimicomorpha</taxon>
        <taxon>Cimicidae</taxon>
        <taxon>Cimex</taxon>
    </lineage>
</organism>
<evidence type="ECO:0000256" key="6">
    <source>
        <dbReference type="ARBA" id="ARBA00023136"/>
    </source>
</evidence>
<evidence type="ECO:0000259" key="11">
    <source>
        <dbReference type="Pfam" id="PF07885"/>
    </source>
</evidence>
<evidence type="ECO:0000256" key="7">
    <source>
        <dbReference type="ARBA" id="ARBA00023303"/>
    </source>
</evidence>
<proteinExistence type="inferred from homology"/>
<dbReference type="AlphaFoldDB" id="A0A8I6RC19"/>
<dbReference type="RefSeq" id="XP_014241787.1">
    <property type="nucleotide sequence ID" value="XM_014386301.2"/>
</dbReference>
<dbReference type="GO" id="GO:0030322">
    <property type="term" value="P:stabilization of membrane potential"/>
    <property type="evidence" value="ECO:0007669"/>
    <property type="project" value="TreeGrafter"/>
</dbReference>
<dbReference type="EnsemblMetazoa" id="XM_014386301.2">
    <property type="protein sequence ID" value="XP_014241787.1"/>
    <property type="gene ID" value="LOC106662297"/>
</dbReference>
<evidence type="ECO:0000256" key="10">
    <source>
        <dbReference type="SAM" id="Phobius"/>
    </source>
</evidence>
<evidence type="ECO:0000256" key="8">
    <source>
        <dbReference type="RuleBase" id="RU003857"/>
    </source>
</evidence>
<keyword evidence="13" id="KW-1185">Reference proteome</keyword>
<dbReference type="InterPro" id="IPR003280">
    <property type="entry name" value="2pore_dom_K_chnl"/>
</dbReference>
<sequence length="458" mass="51768">MSRVTPSEHRSKGLLNRNQHGPWRSSDDSISESSSRKCICSESGKGTKSDVGCNCVASTGDDDSPDTDTSRSQSKQDLDPQQRYSKPILPSHSRIMSQEARYQSLKPGEKVLIVLNQTVGRLSQSWLTHLMLVIALILYTLIGGLVFKLIEGNDESNAKKDLFEGRMKAAHEIQDVSSKYTSLAGDKKEEHSKEVKKVLQEYENSILDNYNYNGKMDRGQDELNWAYTSSVFFCFTVYTTLGYGHLAPGTTLGRVVFMLYAIIGIPLFLIILTDFGKLMTRGLKKVWWYGRKLYYSNLCQQGKGQLQKTVKVMTAEERTGRDFDEEIVIKKDEKNFQVDEKFNVPVEVAVAIWFMYMIIGSICFAAWENYAFFESLYFVFISMSTIGFGDLVPQNYSAMIASMFFLGVGLAIATMCLQVFREELIKSLADATSKFGEQYGVDIQLNTQELLEENADKK</sequence>
<evidence type="ECO:0000256" key="4">
    <source>
        <dbReference type="ARBA" id="ARBA00022989"/>
    </source>
</evidence>
<comment type="similarity">
    <text evidence="8">Belongs to the two pore domain potassium channel (TC 1.A.1.8) family.</text>
</comment>
<keyword evidence="3 8" id="KW-0812">Transmembrane</keyword>
<dbReference type="PANTHER" id="PTHR11003">
    <property type="entry name" value="POTASSIUM CHANNEL, SUBFAMILY K"/>
    <property type="match status" value="1"/>
</dbReference>
<dbReference type="RefSeq" id="XP_014241782.1">
    <property type="nucleotide sequence ID" value="XM_014386296.1"/>
</dbReference>
<feature type="transmembrane region" description="Helical" evidence="10">
    <location>
        <begin position="399"/>
        <end position="420"/>
    </location>
</feature>
<dbReference type="SUPFAM" id="SSF81324">
    <property type="entry name" value="Voltage-gated potassium channels"/>
    <property type="match status" value="2"/>
</dbReference>
<feature type="domain" description="Potassium channel" evidence="11">
    <location>
        <begin position="224"/>
        <end position="280"/>
    </location>
</feature>
<dbReference type="RefSeq" id="XP_014241779.1">
    <property type="nucleotide sequence ID" value="XM_014386293.1"/>
</dbReference>
<dbReference type="EnsemblMetazoa" id="XM_014386295.1">
    <property type="protein sequence ID" value="XP_014241781.1"/>
    <property type="gene ID" value="LOC106662297"/>
</dbReference>
<keyword evidence="7 8" id="KW-0407">Ion channel</keyword>
<dbReference type="EnsemblMetazoa" id="XM_014386298.1">
    <property type="protein sequence ID" value="XP_014241784.1"/>
    <property type="gene ID" value="LOC106662297"/>
</dbReference>
<dbReference type="RefSeq" id="XP_014241781.1">
    <property type="nucleotide sequence ID" value="XM_014386295.1"/>
</dbReference>
<dbReference type="RefSeq" id="XP_014241784.1">
    <property type="nucleotide sequence ID" value="XM_014386298.1"/>
</dbReference>
<dbReference type="Pfam" id="PF07885">
    <property type="entry name" value="Ion_trans_2"/>
    <property type="match status" value="2"/>
</dbReference>
<evidence type="ECO:0000313" key="12">
    <source>
        <dbReference type="EnsemblMetazoa" id="XP_014241783.1"/>
    </source>
</evidence>
<feature type="transmembrane region" description="Helical" evidence="10">
    <location>
        <begin position="344"/>
        <end position="367"/>
    </location>
</feature>
<dbReference type="PRINTS" id="PR01333">
    <property type="entry name" value="2POREKCHANEL"/>
</dbReference>
<evidence type="ECO:0000256" key="9">
    <source>
        <dbReference type="SAM" id="MobiDB-lite"/>
    </source>
</evidence>
<dbReference type="InterPro" id="IPR013099">
    <property type="entry name" value="K_chnl_dom"/>
</dbReference>
<name>A0A8I6RC19_CIMLE</name>
<evidence type="ECO:0000313" key="13">
    <source>
        <dbReference type="Proteomes" id="UP000494040"/>
    </source>
</evidence>
<dbReference type="OrthoDB" id="297496at2759"/>
<feature type="domain" description="Potassium channel" evidence="11">
    <location>
        <begin position="352"/>
        <end position="424"/>
    </location>
</feature>
<dbReference type="GO" id="GO:0005886">
    <property type="term" value="C:plasma membrane"/>
    <property type="evidence" value="ECO:0007669"/>
    <property type="project" value="TreeGrafter"/>
</dbReference>
<feature type="compositionally biased region" description="Basic and acidic residues" evidence="9">
    <location>
        <begin position="1"/>
        <end position="11"/>
    </location>
</feature>
<dbReference type="RefSeq" id="XP_014241783.1">
    <property type="nucleotide sequence ID" value="XM_014386297.1"/>
</dbReference>
<keyword evidence="4 10" id="KW-1133">Transmembrane helix</keyword>
<keyword evidence="5 8" id="KW-0406">Ion transport</keyword>
<dbReference type="RefSeq" id="XP_014241786.1">
    <property type="nucleotide sequence ID" value="XM_014386300.2"/>
</dbReference>
<dbReference type="GeneID" id="106662297"/>
<evidence type="ECO:0000256" key="3">
    <source>
        <dbReference type="ARBA" id="ARBA00022692"/>
    </source>
</evidence>
<dbReference type="GO" id="GO:0015271">
    <property type="term" value="F:outward rectifier potassium channel activity"/>
    <property type="evidence" value="ECO:0007669"/>
    <property type="project" value="TreeGrafter"/>
</dbReference>
<feature type="transmembrane region" description="Helical" evidence="10">
    <location>
        <begin position="225"/>
        <end position="243"/>
    </location>
</feature>
<dbReference type="PANTHER" id="PTHR11003:SF335">
    <property type="entry name" value="POTASSIUM CHANNEL DOMAIN-CONTAINING PROTEIN"/>
    <property type="match status" value="1"/>
</dbReference>
<evidence type="ECO:0000256" key="2">
    <source>
        <dbReference type="ARBA" id="ARBA00022448"/>
    </source>
</evidence>
<feature type="transmembrane region" description="Helical" evidence="10">
    <location>
        <begin position="373"/>
        <end position="392"/>
    </location>
</feature>
<keyword evidence="6 10" id="KW-0472">Membrane</keyword>
<dbReference type="EnsemblMetazoa" id="XM_014386300.2">
    <property type="protein sequence ID" value="XP_014241786.1"/>
    <property type="gene ID" value="LOC106662297"/>
</dbReference>
<feature type="region of interest" description="Disordered" evidence="9">
    <location>
        <begin position="1"/>
        <end position="93"/>
    </location>
</feature>
<evidence type="ECO:0000256" key="5">
    <source>
        <dbReference type="ARBA" id="ARBA00023065"/>
    </source>
</evidence>
<evidence type="ECO:0000256" key="1">
    <source>
        <dbReference type="ARBA" id="ARBA00004141"/>
    </source>
</evidence>
<dbReference type="GO" id="GO:0022841">
    <property type="term" value="F:potassium ion leak channel activity"/>
    <property type="evidence" value="ECO:0007669"/>
    <property type="project" value="TreeGrafter"/>
</dbReference>
<comment type="subcellular location">
    <subcellularLocation>
        <location evidence="1">Membrane</location>
        <topology evidence="1">Multi-pass membrane protein</topology>
    </subcellularLocation>
</comment>